<dbReference type="SUPFAM" id="SSF52047">
    <property type="entry name" value="RNI-like"/>
    <property type="match status" value="1"/>
</dbReference>
<accession>A0A4S8MCJ8</accession>
<reference evidence="1 2" key="1">
    <citation type="journal article" date="2019" name="Nat. Ecol. Evol.">
        <title>Megaphylogeny resolves global patterns of mushroom evolution.</title>
        <authorList>
            <person name="Varga T."/>
            <person name="Krizsan K."/>
            <person name="Foldi C."/>
            <person name="Dima B."/>
            <person name="Sanchez-Garcia M."/>
            <person name="Sanchez-Ramirez S."/>
            <person name="Szollosi G.J."/>
            <person name="Szarkandi J.G."/>
            <person name="Papp V."/>
            <person name="Albert L."/>
            <person name="Andreopoulos W."/>
            <person name="Angelini C."/>
            <person name="Antonin V."/>
            <person name="Barry K.W."/>
            <person name="Bougher N.L."/>
            <person name="Buchanan P."/>
            <person name="Buyck B."/>
            <person name="Bense V."/>
            <person name="Catcheside P."/>
            <person name="Chovatia M."/>
            <person name="Cooper J."/>
            <person name="Damon W."/>
            <person name="Desjardin D."/>
            <person name="Finy P."/>
            <person name="Geml J."/>
            <person name="Haridas S."/>
            <person name="Hughes K."/>
            <person name="Justo A."/>
            <person name="Karasinski D."/>
            <person name="Kautmanova I."/>
            <person name="Kiss B."/>
            <person name="Kocsube S."/>
            <person name="Kotiranta H."/>
            <person name="LaButti K.M."/>
            <person name="Lechner B.E."/>
            <person name="Liimatainen K."/>
            <person name="Lipzen A."/>
            <person name="Lukacs Z."/>
            <person name="Mihaltcheva S."/>
            <person name="Morgado L.N."/>
            <person name="Niskanen T."/>
            <person name="Noordeloos M.E."/>
            <person name="Ohm R.A."/>
            <person name="Ortiz-Santana B."/>
            <person name="Ovrebo C."/>
            <person name="Racz N."/>
            <person name="Riley R."/>
            <person name="Savchenko A."/>
            <person name="Shiryaev A."/>
            <person name="Soop K."/>
            <person name="Spirin V."/>
            <person name="Szebenyi C."/>
            <person name="Tomsovsky M."/>
            <person name="Tulloss R.E."/>
            <person name="Uehling J."/>
            <person name="Grigoriev I.V."/>
            <person name="Vagvolgyi C."/>
            <person name="Papp T."/>
            <person name="Martin F.M."/>
            <person name="Miettinen O."/>
            <person name="Hibbett D.S."/>
            <person name="Nagy L.G."/>
        </authorList>
    </citation>
    <scope>NUCLEOTIDE SEQUENCE [LARGE SCALE GENOMIC DNA]</scope>
    <source>
        <strain evidence="1 2">CBS 962.96</strain>
    </source>
</reference>
<evidence type="ECO:0000313" key="2">
    <source>
        <dbReference type="Proteomes" id="UP000297245"/>
    </source>
</evidence>
<dbReference type="EMBL" id="ML179108">
    <property type="protein sequence ID" value="THV00180.1"/>
    <property type="molecule type" value="Genomic_DNA"/>
</dbReference>
<protein>
    <submittedName>
        <fullName evidence="1">Uncharacterized protein</fullName>
    </submittedName>
</protein>
<gene>
    <name evidence="1" type="ORF">K435DRAFT_837449</name>
</gene>
<dbReference type="Proteomes" id="UP000297245">
    <property type="component" value="Unassembled WGS sequence"/>
</dbReference>
<keyword evidence="2" id="KW-1185">Reference proteome</keyword>
<organism evidence="1 2">
    <name type="scientific">Dendrothele bispora (strain CBS 962.96)</name>
    <dbReference type="NCBI Taxonomy" id="1314807"/>
    <lineage>
        <taxon>Eukaryota</taxon>
        <taxon>Fungi</taxon>
        <taxon>Dikarya</taxon>
        <taxon>Basidiomycota</taxon>
        <taxon>Agaricomycotina</taxon>
        <taxon>Agaricomycetes</taxon>
        <taxon>Agaricomycetidae</taxon>
        <taxon>Agaricales</taxon>
        <taxon>Agaricales incertae sedis</taxon>
        <taxon>Dendrothele</taxon>
    </lineage>
</organism>
<evidence type="ECO:0000313" key="1">
    <source>
        <dbReference type="EMBL" id="THV00180.1"/>
    </source>
</evidence>
<sequence length="494" mass="55951">MFRGPRVNQSIDKARRVTYPQCWFRGDEQGQSPEPNWAKLLQRRNPPVFLQPEPQYLSDKNASAFQSSVTAKDPIVSVRKLTVCEGHFTRTDWHVNGERHRLLPFGLLPFTALTEIELGNKYARSSYDIDGPSLSMLLRNNLSLETLHLESVTLSKRTEMLSLLSSLSQHVDFHNLGLISVHIQDALSGTETPVISCVQRPRLKNLDFRDPDDRLLGVLFLNSDSIFDISELQTLDLSTQLKPIMSQTAPEDGNYPKILSRCPGSLTRLCLDVRDFLWMGVTTMDYLQDATELELLELKGLSIRHGWTQQIEFIVTLISALPAKLRCLSLHADIRDAHLYNQFMELDLDLANTLYLSPNLKEVKIVFEQYGHPVEGETDMQRIVNSFLDSTEKGLLITPEISRRRKFGMKTSAIDISPDLASTESEPTLRIGSLKNLTIILYYYSISFNSRVTQHAPCQNTRILGGVRVCIIGLKIANRMFNFSRSFAPPVAVT</sequence>
<proteinExistence type="predicted"/>
<name>A0A4S8MCJ8_DENBC</name>
<dbReference type="Gene3D" id="3.80.10.10">
    <property type="entry name" value="Ribonuclease Inhibitor"/>
    <property type="match status" value="1"/>
</dbReference>
<feature type="non-terminal residue" evidence="1">
    <location>
        <position position="494"/>
    </location>
</feature>
<dbReference type="AlphaFoldDB" id="A0A4S8MCJ8"/>
<dbReference type="InterPro" id="IPR032675">
    <property type="entry name" value="LRR_dom_sf"/>
</dbReference>